<reference evidence="12" key="1">
    <citation type="submission" date="2016-04" db="EMBL/GenBank/DDBJ databases">
        <title>Cephalotus genome sequencing.</title>
        <authorList>
            <person name="Fukushima K."/>
            <person name="Hasebe M."/>
            <person name="Fang X."/>
        </authorList>
    </citation>
    <scope>NUCLEOTIDE SEQUENCE [LARGE SCALE GENOMIC DNA]</scope>
    <source>
        <strain evidence="12">cv. St1</strain>
    </source>
</reference>
<keyword evidence="3 9" id="KW-0862">Zinc</keyword>
<dbReference type="InParanoid" id="A0A1Q3BIA7"/>
<accession>A0A1Q3BIA7</accession>
<evidence type="ECO:0000256" key="2">
    <source>
        <dbReference type="ARBA" id="ARBA00022771"/>
    </source>
</evidence>
<keyword evidence="4 9" id="KW-0805">Transcription regulation</keyword>
<dbReference type="OrthoDB" id="1927254at2759"/>
<dbReference type="Pfam" id="PF02701">
    <property type="entry name" value="Zn_ribbon_Dof"/>
    <property type="match status" value="1"/>
</dbReference>
<dbReference type="PROSITE" id="PS01361">
    <property type="entry name" value="ZF_DOF_1"/>
    <property type="match status" value="1"/>
</dbReference>
<keyword evidence="2 8" id="KW-0863">Zinc-finger</keyword>
<evidence type="ECO:0000256" key="9">
    <source>
        <dbReference type="RuleBase" id="RU369094"/>
    </source>
</evidence>
<dbReference type="InterPro" id="IPR045174">
    <property type="entry name" value="Dof"/>
</dbReference>
<evidence type="ECO:0000313" key="12">
    <source>
        <dbReference type="Proteomes" id="UP000187406"/>
    </source>
</evidence>
<organism evidence="11 12">
    <name type="scientific">Cephalotus follicularis</name>
    <name type="common">Albany pitcher plant</name>
    <dbReference type="NCBI Taxonomy" id="3775"/>
    <lineage>
        <taxon>Eukaryota</taxon>
        <taxon>Viridiplantae</taxon>
        <taxon>Streptophyta</taxon>
        <taxon>Embryophyta</taxon>
        <taxon>Tracheophyta</taxon>
        <taxon>Spermatophyta</taxon>
        <taxon>Magnoliopsida</taxon>
        <taxon>eudicotyledons</taxon>
        <taxon>Gunneridae</taxon>
        <taxon>Pentapetalae</taxon>
        <taxon>rosids</taxon>
        <taxon>fabids</taxon>
        <taxon>Oxalidales</taxon>
        <taxon>Cephalotaceae</taxon>
        <taxon>Cephalotus</taxon>
    </lineage>
</organism>
<dbReference type="PANTHER" id="PTHR31992:SF316">
    <property type="entry name" value="DOF ZINC FINGER PROTEIN DOF1.2"/>
    <property type="match status" value="1"/>
</dbReference>
<dbReference type="PANTHER" id="PTHR31992">
    <property type="entry name" value="DOF ZINC FINGER PROTEIN DOF1.4-RELATED"/>
    <property type="match status" value="1"/>
</dbReference>
<keyword evidence="5 8" id="KW-0238">DNA-binding</keyword>
<evidence type="ECO:0000259" key="10">
    <source>
        <dbReference type="PROSITE" id="PS50884"/>
    </source>
</evidence>
<dbReference type="FunCoup" id="A0A1Q3BIA7">
    <property type="interactions" value="15"/>
</dbReference>
<dbReference type="InterPro" id="IPR003851">
    <property type="entry name" value="Znf_Dof"/>
</dbReference>
<dbReference type="EMBL" id="BDDD01000584">
    <property type="protein sequence ID" value="GAV67740.1"/>
    <property type="molecule type" value="Genomic_DNA"/>
</dbReference>
<feature type="domain" description="Dof-type" evidence="10">
    <location>
        <begin position="28"/>
        <end position="82"/>
    </location>
</feature>
<evidence type="ECO:0000256" key="3">
    <source>
        <dbReference type="ARBA" id="ARBA00022833"/>
    </source>
</evidence>
<dbReference type="GO" id="GO:0003677">
    <property type="term" value="F:DNA binding"/>
    <property type="evidence" value="ECO:0007669"/>
    <property type="project" value="UniProtKB-UniRule"/>
</dbReference>
<dbReference type="PROSITE" id="PS50884">
    <property type="entry name" value="ZF_DOF_2"/>
    <property type="match status" value="1"/>
</dbReference>
<protein>
    <recommendedName>
        <fullName evidence="9">Dof zinc finger protein</fullName>
    </recommendedName>
</protein>
<evidence type="ECO:0000313" key="11">
    <source>
        <dbReference type="EMBL" id="GAV67740.1"/>
    </source>
</evidence>
<dbReference type="GO" id="GO:0003700">
    <property type="term" value="F:DNA-binding transcription factor activity"/>
    <property type="evidence" value="ECO:0007669"/>
    <property type="project" value="UniProtKB-UniRule"/>
</dbReference>
<comment type="caution">
    <text evidence="11">The sequence shown here is derived from an EMBL/GenBank/DDBJ whole genome shotgun (WGS) entry which is preliminary data.</text>
</comment>
<gene>
    <name evidence="11" type="ORF">CFOL_v3_11244</name>
</gene>
<comment type="function">
    <text evidence="9">Transcription factor that binds specifically to a 5'-AA[AG]G-3' consensus core sequence.</text>
</comment>
<sequence length="300" mass="33833">MLSASDQMFQCPPRPLPMGSKPNIEHAPNCPRCASPHTKFCYYNNYSLSQPRYFCKGCRRYWTKGGSLRNVPVGGGCRKNRRAKSVRLGQNGRLSSMNYSKYLNTDDQSLQNVNCSSNVDDMLQQRDTNINNGGSDIDLAVVFAKFLNQNSSVEPEFGNHQANALIGISNPVALDSCQINDPMIEFQQPSDLVNEVVMIEELPQMLVGDKQQEEEKIQDFMESGMHTFGLQNLLINEEVVHDFLWSDAETMPNFTYQPMVQLHLLDSFPADDQIRNSTNLVTDNWSSFDLSAFEVFSSSS</sequence>
<keyword evidence="7 8" id="KW-0539">Nucleus</keyword>
<dbReference type="GO" id="GO:0005634">
    <property type="term" value="C:nucleus"/>
    <property type="evidence" value="ECO:0007669"/>
    <property type="project" value="UniProtKB-SubCell"/>
</dbReference>
<dbReference type="STRING" id="3775.A0A1Q3BIA7"/>
<dbReference type="Proteomes" id="UP000187406">
    <property type="component" value="Unassembled WGS sequence"/>
</dbReference>
<keyword evidence="6 9" id="KW-0804">Transcription</keyword>
<keyword evidence="1 9" id="KW-0479">Metal-binding</keyword>
<proteinExistence type="predicted"/>
<comment type="subcellular location">
    <subcellularLocation>
        <location evidence="8 9">Nucleus</location>
    </subcellularLocation>
</comment>
<evidence type="ECO:0000256" key="4">
    <source>
        <dbReference type="ARBA" id="ARBA00023015"/>
    </source>
</evidence>
<evidence type="ECO:0000256" key="6">
    <source>
        <dbReference type="ARBA" id="ARBA00023163"/>
    </source>
</evidence>
<evidence type="ECO:0000256" key="1">
    <source>
        <dbReference type="ARBA" id="ARBA00022723"/>
    </source>
</evidence>
<evidence type="ECO:0000256" key="8">
    <source>
        <dbReference type="PROSITE-ProRule" id="PRU00071"/>
    </source>
</evidence>
<dbReference type="GO" id="GO:0008270">
    <property type="term" value="F:zinc ion binding"/>
    <property type="evidence" value="ECO:0007669"/>
    <property type="project" value="UniProtKB-KW"/>
</dbReference>
<name>A0A1Q3BIA7_CEPFO</name>
<evidence type="ECO:0000256" key="5">
    <source>
        <dbReference type="ARBA" id="ARBA00023125"/>
    </source>
</evidence>
<evidence type="ECO:0000256" key="7">
    <source>
        <dbReference type="ARBA" id="ARBA00023242"/>
    </source>
</evidence>
<keyword evidence="12" id="KW-1185">Reference proteome</keyword>
<dbReference type="AlphaFoldDB" id="A0A1Q3BIA7"/>